<protein>
    <recommendedName>
        <fullName evidence="3">BNR repeat-containing family member</fullName>
    </recommendedName>
</protein>
<dbReference type="Proteomes" id="UP000001635">
    <property type="component" value="Chromosome"/>
</dbReference>
<dbReference type="SUPFAM" id="SSF50939">
    <property type="entry name" value="Sialidases"/>
    <property type="match status" value="1"/>
</dbReference>
<dbReference type="STRING" id="880070.Cycma_3761"/>
<accession>G0J2Y6</accession>
<evidence type="ECO:0000313" key="2">
    <source>
        <dbReference type="Proteomes" id="UP000001635"/>
    </source>
</evidence>
<dbReference type="Pfam" id="PF15892">
    <property type="entry name" value="BNR_4"/>
    <property type="match status" value="1"/>
</dbReference>
<dbReference type="EMBL" id="CP002955">
    <property type="protein sequence ID" value="AEL27473.1"/>
    <property type="molecule type" value="Genomic_DNA"/>
</dbReference>
<keyword evidence="2" id="KW-1185">Reference proteome</keyword>
<organism evidence="1 2">
    <name type="scientific">Cyclobacterium marinum (strain ATCC 25205 / DSM 745 / LMG 13164 / NCIMB 1802)</name>
    <name type="common">Flectobacillus marinus</name>
    <dbReference type="NCBI Taxonomy" id="880070"/>
    <lineage>
        <taxon>Bacteria</taxon>
        <taxon>Pseudomonadati</taxon>
        <taxon>Bacteroidota</taxon>
        <taxon>Cytophagia</taxon>
        <taxon>Cytophagales</taxon>
        <taxon>Cyclobacteriaceae</taxon>
        <taxon>Cyclobacterium</taxon>
    </lineage>
</organism>
<sequence length="527" mass="60728">MKFLFGGPNNDLLIKLNFYKILLSNRKEYMKKTKIVLLIFISILFVRCSVQRQDQSKDKKSKEENAKLHPDLQRHEGVLVNKKVNGYNGIWYMNQPLDNEYKFKYSGGLATYTAKHNPIAIYRKEVNKTFFCYGGTDAENSTLHHMVSYYDHETGEIPKPTLVLDKNTIDAHDNPIISIDKDGYIYLFSTSHGTSRPSYVHRSRKPYDIKSFEVVEANKLDNGKKVPLDNFSYMQTWNVPDKGFVSFFTRYNYPADRTICFMTSPDGKNWSEWKRIAAIKKGHYQISAVGNNVVGSAFNFHPDTKEKNGLNWRTNLYYVESSDFGETWRAADGTSLSLPLTSIENAGLVYDYYDEDLNVYMKDITYDNENRPVILFITSKGFEAGPQNGPRTWRTARWNGTDWEINDITTSDNNYDMGSLYIDEKGSWRLIAPTEVGPQPYNPGGEIALWQSNDQGKSWEMVKQMTNDSPYNHTYARRPVNAHPDFYAIWADGHGRMSSESRLFISDRDGNVSMLPQTMKSKKVKLK</sequence>
<dbReference type="eggNOG" id="COG3386">
    <property type="taxonomic scope" value="Bacteria"/>
</dbReference>
<gene>
    <name evidence="1" type="ordered locus">Cycma_3761</name>
</gene>
<dbReference type="InterPro" id="IPR036278">
    <property type="entry name" value="Sialidase_sf"/>
</dbReference>
<evidence type="ECO:0008006" key="3">
    <source>
        <dbReference type="Google" id="ProtNLM"/>
    </source>
</evidence>
<dbReference type="Gene3D" id="2.120.10.10">
    <property type="match status" value="1"/>
</dbReference>
<evidence type="ECO:0000313" key="1">
    <source>
        <dbReference type="EMBL" id="AEL27473.1"/>
    </source>
</evidence>
<name>G0J2Y6_CYCMS</name>
<reference evidence="2" key="1">
    <citation type="submission" date="2011-07" db="EMBL/GenBank/DDBJ databases">
        <title>The complete genome of Cyclobacterium marinum DSM 745.</title>
        <authorList>
            <person name="Lucas S."/>
            <person name="Han J."/>
            <person name="Lapidus A."/>
            <person name="Bruce D."/>
            <person name="Goodwin L."/>
            <person name="Pitluck S."/>
            <person name="Peters L."/>
            <person name="Kyrpides N."/>
            <person name="Mavromatis K."/>
            <person name="Ivanova N."/>
            <person name="Ovchinnikova G."/>
            <person name="Chertkov O."/>
            <person name="Detter J.C."/>
            <person name="Tapia R."/>
            <person name="Han C."/>
            <person name="Land M."/>
            <person name="Hauser L."/>
            <person name="Markowitz V."/>
            <person name="Cheng J.-F."/>
            <person name="Hugenholtz P."/>
            <person name="Woyke T."/>
            <person name="Wu D."/>
            <person name="Tindall B."/>
            <person name="Schuetze A."/>
            <person name="Brambilla E."/>
            <person name="Klenk H.-P."/>
            <person name="Eisen J.A."/>
        </authorList>
    </citation>
    <scope>NUCLEOTIDE SEQUENCE [LARGE SCALE GENOMIC DNA]</scope>
    <source>
        <strain evidence="2">ATCC 25205 / DSM 745 / LMG 13164 / NCIMB 1802</strain>
    </source>
</reference>
<dbReference type="AlphaFoldDB" id="G0J2Y6"/>
<proteinExistence type="predicted"/>
<dbReference type="HOGENOM" id="CLU_557572_0_0_10"/>
<dbReference type="KEGG" id="cmr:Cycma_3761"/>